<reference key="2">
    <citation type="submission" date="2011-04" db="EMBL/GenBank/DDBJ databases">
        <title>Complete sequence of chromosome of Haliscomenobacter hydrossis DSM 1100.</title>
        <authorList>
            <consortium name="US DOE Joint Genome Institute (JGI-PGF)"/>
            <person name="Lucas S."/>
            <person name="Han J."/>
            <person name="Lapidus A."/>
            <person name="Bruce D."/>
            <person name="Goodwin L."/>
            <person name="Pitluck S."/>
            <person name="Peters L."/>
            <person name="Kyrpides N."/>
            <person name="Mavromatis K."/>
            <person name="Ivanova N."/>
            <person name="Ovchinnikova G."/>
            <person name="Pagani I."/>
            <person name="Daligault H."/>
            <person name="Detter J.C."/>
            <person name="Han C."/>
            <person name="Land M."/>
            <person name="Hauser L."/>
            <person name="Markowitz V."/>
            <person name="Cheng J.-F."/>
            <person name="Hugenholtz P."/>
            <person name="Woyke T."/>
            <person name="Wu D."/>
            <person name="Verbarg S."/>
            <person name="Frueling A."/>
            <person name="Brambilla E."/>
            <person name="Klenk H.-P."/>
            <person name="Eisen J.A."/>
        </authorList>
    </citation>
    <scope>NUCLEOTIDE SEQUENCE</scope>
    <source>
        <strain>DSM 1100</strain>
    </source>
</reference>
<dbReference type="Pfam" id="PF14114">
    <property type="entry name" value="DUF4286"/>
    <property type="match status" value="1"/>
</dbReference>
<evidence type="ECO:0000313" key="1">
    <source>
        <dbReference type="EMBL" id="AEE50961.1"/>
    </source>
</evidence>
<dbReference type="eggNOG" id="ENOG5032RP1">
    <property type="taxonomic scope" value="Bacteria"/>
</dbReference>
<organism evidence="1 2">
    <name type="scientific">Haliscomenobacter hydrossis (strain ATCC 27775 / DSM 1100 / LMG 10767 / O)</name>
    <dbReference type="NCBI Taxonomy" id="760192"/>
    <lineage>
        <taxon>Bacteria</taxon>
        <taxon>Pseudomonadati</taxon>
        <taxon>Bacteroidota</taxon>
        <taxon>Saprospiria</taxon>
        <taxon>Saprospirales</taxon>
        <taxon>Haliscomenobacteraceae</taxon>
        <taxon>Haliscomenobacter</taxon>
    </lineage>
</organism>
<sequence length="100" mass="12100">MIVFNETIKIDETIHQEWLAWMKEVHLPNVMATGKFTEHRVCRLLHDDEDGGVTYAIQYYSPDMETFQQYQQEHAAQLQRSHMERYKDRYVAFRTLMEMV</sequence>
<gene>
    <name evidence="1" type="ordered locus">Halhy_3098</name>
</gene>
<dbReference type="Proteomes" id="UP000008461">
    <property type="component" value="Chromosome"/>
</dbReference>
<dbReference type="RefSeq" id="WP_013765504.1">
    <property type="nucleotide sequence ID" value="NC_015510.1"/>
</dbReference>
<evidence type="ECO:0008006" key="3">
    <source>
        <dbReference type="Google" id="ProtNLM"/>
    </source>
</evidence>
<evidence type="ECO:0000313" key="2">
    <source>
        <dbReference type="Proteomes" id="UP000008461"/>
    </source>
</evidence>
<accession>F4KPM3</accession>
<dbReference type="STRING" id="760192.Halhy_3098"/>
<dbReference type="KEGG" id="hhy:Halhy_3098"/>
<protein>
    <recommendedName>
        <fullName evidence="3">DUF4286 domain-containing protein</fullName>
    </recommendedName>
</protein>
<keyword evidence="2" id="KW-1185">Reference proteome</keyword>
<dbReference type="InterPro" id="IPR025563">
    <property type="entry name" value="DUF4286"/>
</dbReference>
<name>F4KPM3_HALH1</name>
<dbReference type="HOGENOM" id="CLU_146735_3_0_10"/>
<reference evidence="1 2" key="1">
    <citation type="journal article" date="2011" name="Stand. Genomic Sci.">
        <title>Complete genome sequence of Haliscomenobacter hydrossis type strain (O).</title>
        <authorList>
            <consortium name="US DOE Joint Genome Institute (JGI-PGF)"/>
            <person name="Daligault H."/>
            <person name="Lapidus A."/>
            <person name="Zeytun A."/>
            <person name="Nolan M."/>
            <person name="Lucas S."/>
            <person name="Del Rio T.G."/>
            <person name="Tice H."/>
            <person name="Cheng J.F."/>
            <person name="Tapia R."/>
            <person name="Han C."/>
            <person name="Goodwin L."/>
            <person name="Pitluck S."/>
            <person name="Liolios K."/>
            <person name="Pagani I."/>
            <person name="Ivanova N."/>
            <person name="Huntemann M."/>
            <person name="Mavromatis K."/>
            <person name="Mikhailova N."/>
            <person name="Pati A."/>
            <person name="Chen A."/>
            <person name="Palaniappan K."/>
            <person name="Land M."/>
            <person name="Hauser L."/>
            <person name="Brambilla E.M."/>
            <person name="Rohde M."/>
            <person name="Verbarg S."/>
            <person name="Goker M."/>
            <person name="Bristow J."/>
            <person name="Eisen J.A."/>
            <person name="Markowitz V."/>
            <person name="Hugenholtz P."/>
            <person name="Kyrpides N.C."/>
            <person name="Klenk H.P."/>
            <person name="Woyke T."/>
        </authorList>
    </citation>
    <scope>NUCLEOTIDE SEQUENCE [LARGE SCALE GENOMIC DNA]</scope>
    <source>
        <strain evidence="2">ATCC 27775 / DSM 1100 / LMG 10767 / O</strain>
    </source>
</reference>
<dbReference type="EMBL" id="CP002691">
    <property type="protein sequence ID" value="AEE50961.1"/>
    <property type="molecule type" value="Genomic_DNA"/>
</dbReference>
<proteinExistence type="predicted"/>
<dbReference type="OrthoDB" id="1121837at2"/>
<dbReference type="AlphaFoldDB" id="F4KPM3"/>